<evidence type="ECO:0000256" key="4">
    <source>
        <dbReference type="ARBA" id="ARBA00023002"/>
    </source>
</evidence>
<dbReference type="PRINTS" id="PR00385">
    <property type="entry name" value="P450"/>
</dbReference>
<dbReference type="InterPro" id="IPR036396">
    <property type="entry name" value="Cyt_P450_sf"/>
</dbReference>
<dbReference type="RefSeq" id="WP_394385536.1">
    <property type="nucleotide sequence ID" value="NZ_JBIGIB010000003.1"/>
</dbReference>
<keyword evidence="2 7" id="KW-0349">Heme</keyword>
<keyword evidence="4 7" id="KW-0560">Oxidoreductase</keyword>
<evidence type="ECO:0000256" key="7">
    <source>
        <dbReference type="RuleBase" id="RU000461"/>
    </source>
</evidence>
<evidence type="ECO:0000256" key="1">
    <source>
        <dbReference type="ARBA" id="ARBA00010617"/>
    </source>
</evidence>
<sequence length="457" mass="50225">MTAATWNDLPTHPTRWWGLPTLAAMRRDYLAVIEAQRPLGGLVAQRILGERAVDVFDPELVRTVMVDHADALVRWARGPEVFADLMGQSVLVTEGATWQRQRRMLMPAFTPKRVAGYAALMTEAAEAGLDRVRPGEVAMDALYSHLTMDVISRTLFSRPIGEDTAAAAEAVQVLSETALAEMFWPVTLPDWLPLPGKAAKRRASRLLHGLLGQHIQARRRQGDAGETDLLGRLMALRDEATGEALSAQEVYDQCMVSFQAGHETSATALLWWSWLLAAHPDAQARAQAEVDAVLAGRVPTADDASALPYLSATLKEAMRLYPPVAAFMTRRLTREITVAGTRLPARTLVRVTPWLLHRDPRSWPEAEAFRPERFLPDAAHDIPRGAYIPFGLGPRVCLGQHFAVLEMTLMAALVLQRFTLAPASATPPKPRMAVTLRPEGGLRLRLTARPGAHPVSA</sequence>
<accession>A0ABW7H0G6</accession>
<protein>
    <submittedName>
        <fullName evidence="8">Cytochrome P450</fullName>
    </submittedName>
</protein>
<organism evidence="8 9">
    <name type="scientific">Pelomonas baiyunensis</name>
    <dbReference type="NCBI Taxonomy" id="3299026"/>
    <lineage>
        <taxon>Bacteria</taxon>
        <taxon>Pseudomonadati</taxon>
        <taxon>Pseudomonadota</taxon>
        <taxon>Betaproteobacteria</taxon>
        <taxon>Burkholderiales</taxon>
        <taxon>Sphaerotilaceae</taxon>
        <taxon>Roseateles</taxon>
    </lineage>
</organism>
<evidence type="ECO:0000256" key="3">
    <source>
        <dbReference type="ARBA" id="ARBA00022723"/>
    </source>
</evidence>
<dbReference type="PRINTS" id="PR00463">
    <property type="entry name" value="EP450I"/>
</dbReference>
<dbReference type="InterPro" id="IPR002401">
    <property type="entry name" value="Cyt_P450_E_grp-I"/>
</dbReference>
<dbReference type="SUPFAM" id="SSF48264">
    <property type="entry name" value="Cytochrome P450"/>
    <property type="match status" value="1"/>
</dbReference>
<proteinExistence type="inferred from homology"/>
<dbReference type="Proteomes" id="UP001606303">
    <property type="component" value="Unassembled WGS sequence"/>
</dbReference>
<dbReference type="PANTHER" id="PTHR24291">
    <property type="entry name" value="CYTOCHROME P450 FAMILY 4"/>
    <property type="match status" value="1"/>
</dbReference>
<dbReference type="InterPro" id="IPR001128">
    <property type="entry name" value="Cyt_P450"/>
</dbReference>
<evidence type="ECO:0000313" key="8">
    <source>
        <dbReference type="EMBL" id="MFG6467708.1"/>
    </source>
</evidence>
<dbReference type="PROSITE" id="PS00086">
    <property type="entry name" value="CYTOCHROME_P450"/>
    <property type="match status" value="1"/>
</dbReference>
<keyword evidence="9" id="KW-1185">Reference proteome</keyword>
<keyword evidence="3 7" id="KW-0479">Metal-binding</keyword>
<evidence type="ECO:0000256" key="6">
    <source>
        <dbReference type="ARBA" id="ARBA00023033"/>
    </source>
</evidence>
<gene>
    <name evidence="8" type="ORF">ACG01O_13870</name>
</gene>
<evidence type="ECO:0000256" key="2">
    <source>
        <dbReference type="ARBA" id="ARBA00022617"/>
    </source>
</evidence>
<dbReference type="PANTHER" id="PTHR24291:SF50">
    <property type="entry name" value="BIFUNCTIONAL ALBAFLAVENONE MONOOXYGENASE_TERPENE SYNTHASE"/>
    <property type="match status" value="1"/>
</dbReference>
<dbReference type="Pfam" id="PF00067">
    <property type="entry name" value="p450"/>
    <property type="match status" value="1"/>
</dbReference>
<comment type="caution">
    <text evidence="8">The sequence shown here is derived from an EMBL/GenBank/DDBJ whole genome shotgun (WGS) entry which is preliminary data.</text>
</comment>
<dbReference type="EMBL" id="JBIGIB010000003">
    <property type="protein sequence ID" value="MFG6467708.1"/>
    <property type="molecule type" value="Genomic_DNA"/>
</dbReference>
<evidence type="ECO:0000313" key="9">
    <source>
        <dbReference type="Proteomes" id="UP001606303"/>
    </source>
</evidence>
<dbReference type="InterPro" id="IPR017972">
    <property type="entry name" value="Cyt_P450_CS"/>
</dbReference>
<dbReference type="InterPro" id="IPR050196">
    <property type="entry name" value="Cytochrome_P450_Monoox"/>
</dbReference>
<reference evidence="8 9" key="1">
    <citation type="submission" date="2024-08" db="EMBL/GenBank/DDBJ databases">
        <authorList>
            <person name="Lu H."/>
        </authorList>
    </citation>
    <scope>NUCLEOTIDE SEQUENCE [LARGE SCALE GENOMIC DNA]</scope>
    <source>
        <strain evidence="8 9">BYS87W</strain>
    </source>
</reference>
<evidence type="ECO:0000256" key="5">
    <source>
        <dbReference type="ARBA" id="ARBA00023004"/>
    </source>
</evidence>
<dbReference type="Gene3D" id="1.10.630.10">
    <property type="entry name" value="Cytochrome P450"/>
    <property type="match status" value="1"/>
</dbReference>
<name>A0ABW7H0G6_9BURK</name>
<comment type="similarity">
    <text evidence="1 7">Belongs to the cytochrome P450 family.</text>
</comment>
<keyword evidence="5 7" id="KW-0408">Iron</keyword>
<keyword evidence="6 7" id="KW-0503">Monooxygenase</keyword>